<organism evidence="2 3">
    <name type="scientific">Brassica cretica</name>
    <name type="common">Mustard</name>
    <dbReference type="NCBI Taxonomy" id="69181"/>
    <lineage>
        <taxon>Eukaryota</taxon>
        <taxon>Viridiplantae</taxon>
        <taxon>Streptophyta</taxon>
        <taxon>Embryophyta</taxon>
        <taxon>Tracheophyta</taxon>
        <taxon>Spermatophyta</taxon>
        <taxon>Magnoliopsida</taxon>
        <taxon>eudicotyledons</taxon>
        <taxon>Gunneridae</taxon>
        <taxon>Pentapetalae</taxon>
        <taxon>rosids</taxon>
        <taxon>malvids</taxon>
        <taxon>Brassicales</taxon>
        <taxon>Brassicaceae</taxon>
        <taxon>Brassiceae</taxon>
        <taxon>Brassica</taxon>
    </lineage>
</organism>
<dbReference type="AlphaFoldDB" id="A0A8S9FUX6"/>
<proteinExistence type="predicted"/>
<evidence type="ECO:0000256" key="1">
    <source>
        <dbReference type="SAM" id="MobiDB-lite"/>
    </source>
</evidence>
<evidence type="ECO:0000313" key="3">
    <source>
        <dbReference type="Proteomes" id="UP000712281"/>
    </source>
</evidence>
<reference evidence="2" key="1">
    <citation type="submission" date="2019-12" db="EMBL/GenBank/DDBJ databases">
        <title>Genome sequencing and annotation of Brassica cretica.</title>
        <authorList>
            <person name="Studholme D.J."/>
            <person name="Sarris P.F."/>
        </authorList>
    </citation>
    <scope>NUCLEOTIDE SEQUENCE</scope>
    <source>
        <strain evidence="2">PFS-001/15</strain>
        <tissue evidence="2">Leaf</tissue>
    </source>
</reference>
<feature type="region of interest" description="Disordered" evidence="1">
    <location>
        <begin position="51"/>
        <end position="71"/>
    </location>
</feature>
<protein>
    <submittedName>
        <fullName evidence="2">Uncharacterized protein</fullName>
    </submittedName>
</protein>
<dbReference type="EMBL" id="QGKW02002228">
    <property type="protein sequence ID" value="KAF2536924.1"/>
    <property type="molecule type" value="Genomic_DNA"/>
</dbReference>
<sequence length="71" mass="7990">MVMPQPEFDHADKGGAFYGKLFLLSEDFKYKVKTKNLAISRNIFKPANISSTKRGIRKKNQSSALRDVADA</sequence>
<accession>A0A8S9FUX6</accession>
<evidence type="ECO:0000313" key="2">
    <source>
        <dbReference type="EMBL" id="KAF2536924.1"/>
    </source>
</evidence>
<name>A0A8S9FUX6_BRACR</name>
<dbReference type="Proteomes" id="UP000712281">
    <property type="component" value="Unassembled WGS sequence"/>
</dbReference>
<gene>
    <name evidence="2" type="ORF">F2Q68_00021616</name>
</gene>
<comment type="caution">
    <text evidence="2">The sequence shown here is derived from an EMBL/GenBank/DDBJ whole genome shotgun (WGS) entry which is preliminary data.</text>
</comment>